<dbReference type="InterPro" id="IPR008936">
    <property type="entry name" value="Rho_GTPase_activation_prot"/>
</dbReference>
<protein>
    <recommendedName>
        <fullName evidence="1">Rho-GAP domain-containing protein</fullName>
    </recommendedName>
</protein>
<dbReference type="PROSITE" id="PS50238">
    <property type="entry name" value="RHOGAP"/>
    <property type="match status" value="1"/>
</dbReference>
<dbReference type="EMBL" id="JAKWFO010000005">
    <property type="protein sequence ID" value="KAI9636073.1"/>
    <property type="molecule type" value="Genomic_DNA"/>
</dbReference>
<dbReference type="AlphaFoldDB" id="A0AA38LUZ5"/>
<feature type="domain" description="Rho-GAP" evidence="1">
    <location>
        <begin position="27"/>
        <end position="237"/>
    </location>
</feature>
<dbReference type="Gene3D" id="1.10.555.10">
    <property type="entry name" value="Rho GTPase activation protein"/>
    <property type="match status" value="1"/>
</dbReference>
<organism evidence="2 3">
    <name type="scientific">Dioszegia hungarica</name>
    <dbReference type="NCBI Taxonomy" id="4972"/>
    <lineage>
        <taxon>Eukaryota</taxon>
        <taxon>Fungi</taxon>
        <taxon>Dikarya</taxon>
        <taxon>Basidiomycota</taxon>
        <taxon>Agaricomycotina</taxon>
        <taxon>Tremellomycetes</taxon>
        <taxon>Tremellales</taxon>
        <taxon>Bulleribasidiaceae</taxon>
        <taxon>Dioszegia</taxon>
    </lineage>
</organism>
<sequence length="244" mass="26588">MAASYLPYGATPALPLPELAGQGCYGRTAEDLVQAYGGVPMVMDQMREAILGECSKVEGIFRGTPGAMLRPPLIAMLDLPPQSQPTFPWSDIARYDPFLPPKLLMRIVSSSPAPYIPSDIYPVIRGIRASSDIPIHLFPALSPARLVILSPIIHTLHLLSVSHEQTTRMTALNYAICFAPDLIRGEDPIEDLEICLVPGKRLPPALSAQRKGTGGDEEDSSLVGVLEMWIRDYAQIERATSRDG</sequence>
<evidence type="ECO:0000313" key="3">
    <source>
        <dbReference type="Proteomes" id="UP001164286"/>
    </source>
</evidence>
<reference evidence="2" key="1">
    <citation type="journal article" date="2022" name="G3 (Bethesda)">
        <title>High quality genome of the basidiomycete yeast Dioszegia hungarica PDD-24b-2 isolated from cloud water.</title>
        <authorList>
            <person name="Jarrige D."/>
            <person name="Haridas S."/>
            <person name="Bleykasten-Grosshans C."/>
            <person name="Joly M."/>
            <person name="Nadalig T."/>
            <person name="Sancelme M."/>
            <person name="Vuilleumier S."/>
            <person name="Grigoriev I.V."/>
            <person name="Amato P."/>
            <person name="Bringel F."/>
        </authorList>
    </citation>
    <scope>NUCLEOTIDE SEQUENCE</scope>
    <source>
        <strain evidence="2">PDD-24b-2</strain>
    </source>
</reference>
<accession>A0AA38LUZ5</accession>
<dbReference type="InterPro" id="IPR000198">
    <property type="entry name" value="RhoGAP_dom"/>
</dbReference>
<dbReference type="Proteomes" id="UP001164286">
    <property type="component" value="Unassembled WGS sequence"/>
</dbReference>
<proteinExistence type="predicted"/>
<dbReference type="GeneID" id="77726526"/>
<name>A0AA38LUZ5_9TREE</name>
<evidence type="ECO:0000313" key="2">
    <source>
        <dbReference type="EMBL" id="KAI9636073.1"/>
    </source>
</evidence>
<dbReference type="Pfam" id="PF00620">
    <property type="entry name" value="RhoGAP"/>
    <property type="match status" value="1"/>
</dbReference>
<dbReference type="RefSeq" id="XP_052945850.1">
    <property type="nucleotide sequence ID" value="XM_053087325.1"/>
</dbReference>
<keyword evidence="3" id="KW-1185">Reference proteome</keyword>
<dbReference type="GO" id="GO:0007165">
    <property type="term" value="P:signal transduction"/>
    <property type="evidence" value="ECO:0007669"/>
    <property type="project" value="InterPro"/>
</dbReference>
<gene>
    <name evidence="2" type="ORF">MKK02DRAFT_27279</name>
</gene>
<comment type="caution">
    <text evidence="2">The sequence shown here is derived from an EMBL/GenBank/DDBJ whole genome shotgun (WGS) entry which is preliminary data.</text>
</comment>
<evidence type="ECO:0000259" key="1">
    <source>
        <dbReference type="PROSITE" id="PS50238"/>
    </source>
</evidence>
<dbReference type="SUPFAM" id="SSF48350">
    <property type="entry name" value="GTPase activation domain, GAP"/>
    <property type="match status" value="1"/>
</dbReference>